<dbReference type="InterPro" id="IPR011004">
    <property type="entry name" value="Trimer_LpxA-like_sf"/>
</dbReference>
<dbReference type="CDD" id="cd04647">
    <property type="entry name" value="LbH_MAT_like"/>
    <property type="match status" value="1"/>
</dbReference>
<comment type="caution">
    <text evidence="3">The sequence shown here is derived from an EMBL/GenBank/DDBJ whole genome shotgun (WGS) entry which is preliminary data.</text>
</comment>
<sequence>MIFVKLYSKFRSYFWSEYVKRKCYSHGKKIKANRRTILSKNVILGENVNFNGMKISKGGIVRIGNNFHSGDGCRIIAQHHNYEGECIPYDKTYINSNITIEDNVWLGHNVIILGNITIGEGAIIQAGSTVVSNIPKYAIAGGHPAKVFKNRDIDHYEILKKQEKFL</sequence>
<evidence type="ECO:0000313" key="4">
    <source>
        <dbReference type="Proteomes" id="UP000295215"/>
    </source>
</evidence>
<evidence type="ECO:0000256" key="2">
    <source>
        <dbReference type="ARBA" id="ARBA00022679"/>
    </source>
</evidence>
<dbReference type="Pfam" id="PF00132">
    <property type="entry name" value="Hexapep"/>
    <property type="match status" value="1"/>
</dbReference>
<dbReference type="AlphaFoldDB" id="A0A4R7F4N8"/>
<dbReference type="InterPro" id="IPR051159">
    <property type="entry name" value="Hexapeptide_acetyltransf"/>
</dbReference>
<dbReference type="GO" id="GO:0005829">
    <property type="term" value="C:cytosol"/>
    <property type="evidence" value="ECO:0007669"/>
    <property type="project" value="TreeGrafter"/>
</dbReference>
<evidence type="ECO:0000313" key="3">
    <source>
        <dbReference type="EMBL" id="TDS65017.1"/>
    </source>
</evidence>
<keyword evidence="2 3" id="KW-0808">Transferase</keyword>
<dbReference type="PANTHER" id="PTHR23416:SF23">
    <property type="entry name" value="ACETYLTRANSFERASE C18B11.09C-RELATED"/>
    <property type="match status" value="1"/>
</dbReference>
<dbReference type="Gene3D" id="2.160.10.10">
    <property type="entry name" value="Hexapeptide repeat proteins"/>
    <property type="match status" value="1"/>
</dbReference>
<organism evidence="3 4">
    <name type="scientific">Myroides indicus</name>
    <dbReference type="NCBI Taxonomy" id="1323422"/>
    <lineage>
        <taxon>Bacteria</taxon>
        <taxon>Pseudomonadati</taxon>
        <taxon>Bacteroidota</taxon>
        <taxon>Flavobacteriia</taxon>
        <taxon>Flavobacteriales</taxon>
        <taxon>Flavobacteriaceae</taxon>
        <taxon>Myroides</taxon>
    </lineage>
</organism>
<dbReference type="EMBL" id="SOAG01000003">
    <property type="protein sequence ID" value="TDS65017.1"/>
    <property type="molecule type" value="Genomic_DNA"/>
</dbReference>
<accession>A0A4R7F4N8</accession>
<gene>
    <name evidence="3" type="ORF">C8P70_10337</name>
</gene>
<dbReference type="OrthoDB" id="9814490at2"/>
<evidence type="ECO:0000256" key="1">
    <source>
        <dbReference type="ARBA" id="ARBA00007274"/>
    </source>
</evidence>
<dbReference type="GO" id="GO:0008374">
    <property type="term" value="F:O-acyltransferase activity"/>
    <property type="evidence" value="ECO:0007669"/>
    <property type="project" value="TreeGrafter"/>
</dbReference>
<dbReference type="SUPFAM" id="SSF51161">
    <property type="entry name" value="Trimeric LpxA-like enzymes"/>
    <property type="match status" value="1"/>
</dbReference>
<dbReference type="PANTHER" id="PTHR23416">
    <property type="entry name" value="SIALIC ACID SYNTHASE-RELATED"/>
    <property type="match status" value="1"/>
</dbReference>
<protein>
    <submittedName>
        <fullName evidence="3">Acetyltransferase-like isoleucine patch superfamily enzyme</fullName>
    </submittedName>
</protein>
<dbReference type="Proteomes" id="UP000295215">
    <property type="component" value="Unassembled WGS sequence"/>
</dbReference>
<dbReference type="RefSeq" id="WP_133711627.1">
    <property type="nucleotide sequence ID" value="NZ_SOAG01000003.1"/>
</dbReference>
<reference evidence="3 4" key="1">
    <citation type="submission" date="2019-03" db="EMBL/GenBank/DDBJ databases">
        <title>Genomic Encyclopedia of Archaeal and Bacterial Type Strains, Phase II (KMG-II): from individual species to whole genera.</title>
        <authorList>
            <person name="Goeker M."/>
        </authorList>
    </citation>
    <scope>NUCLEOTIDE SEQUENCE [LARGE SCALE GENOMIC DNA]</scope>
    <source>
        <strain evidence="3 4">DSM 28213</strain>
    </source>
</reference>
<proteinExistence type="inferred from homology"/>
<comment type="similarity">
    <text evidence="1">Belongs to the transferase hexapeptide repeat family.</text>
</comment>
<keyword evidence="4" id="KW-1185">Reference proteome</keyword>
<dbReference type="InterPro" id="IPR001451">
    <property type="entry name" value="Hexapep"/>
</dbReference>
<name>A0A4R7F4N8_9FLAO</name>